<keyword evidence="3" id="KW-1003">Cell membrane</keyword>
<feature type="transmembrane region" description="Helical" evidence="9">
    <location>
        <begin position="45"/>
        <end position="65"/>
    </location>
</feature>
<dbReference type="Proteomes" id="UP001149719">
    <property type="component" value="Unassembled WGS sequence"/>
</dbReference>
<evidence type="ECO:0000256" key="3">
    <source>
        <dbReference type="ARBA" id="ARBA00022475"/>
    </source>
</evidence>
<name>A0ABT4JPA7_9GAMM</name>
<proteinExistence type="inferred from homology"/>
<organism evidence="10 11">
    <name type="scientific">Marinomonas phaeophyticola</name>
    <dbReference type="NCBI Taxonomy" id="3004091"/>
    <lineage>
        <taxon>Bacteria</taxon>
        <taxon>Pseudomonadati</taxon>
        <taxon>Pseudomonadota</taxon>
        <taxon>Gammaproteobacteria</taxon>
        <taxon>Oceanospirillales</taxon>
        <taxon>Oceanospirillaceae</taxon>
        <taxon>Marinomonas</taxon>
    </lineage>
</organism>
<gene>
    <name evidence="10" type="ORF">O1D97_00665</name>
</gene>
<feature type="transmembrane region" description="Helical" evidence="9">
    <location>
        <begin position="77"/>
        <end position="97"/>
    </location>
</feature>
<keyword evidence="2" id="KW-0813">Transport</keyword>
<dbReference type="PANTHER" id="PTHR30574">
    <property type="entry name" value="INNER MEMBRANE PROTEIN YEDE"/>
    <property type="match status" value="1"/>
</dbReference>
<evidence type="ECO:0000256" key="7">
    <source>
        <dbReference type="ARBA" id="ARBA00023136"/>
    </source>
</evidence>
<evidence type="ECO:0000256" key="9">
    <source>
        <dbReference type="SAM" id="Phobius"/>
    </source>
</evidence>
<evidence type="ECO:0000313" key="11">
    <source>
        <dbReference type="Proteomes" id="UP001149719"/>
    </source>
</evidence>
<evidence type="ECO:0000256" key="1">
    <source>
        <dbReference type="ARBA" id="ARBA00004429"/>
    </source>
</evidence>
<evidence type="ECO:0000256" key="4">
    <source>
        <dbReference type="ARBA" id="ARBA00022519"/>
    </source>
</evidence>
<evidence type="ECO:0000256" key="6">
    <source>
        <dbReference type="ARBA" id="ARBA00022989"/>
    </source>
</evidence>
<dbReference type="InterPro" id="IPR007272">
    <property type="entry name" value="Sulf_transp_TsuA/YedE"/>
</dbReference>
<keyword evidence="4" id="KW-0997">Cell inner membrane</keyword>
<evidence type="ECO:0000313" key="10">
    <source>
        <dbReference type="EMBL" id="MCZ2720189.1"/>
    </source>
</evidence>
<dbReference type="Pfam" id="PF04143">
    <property type="entry name" value="Sulf_transp"/>
    <property type="match status" value="1"/>
</dbReference>
<evidence type="ECO:0000256" key="2">
    <source>
        <dbReference type="ARBA" id="ARBA00022448"/>
    </source>
</evidence>
<comment type="subcellular location">
    <subcellularLocation>
        <location evidence="1">Cell inner membrane</location>
        <topology evidence="1">Multi-pass membrane protein</topology>
    </subcellularLocation>
</comment>
<keyword evidence="11" id="KW-1185">Reference proteome</keyword>
<sequence>MDNYISPLIGGLLIGATATFYLLTTGKVLGISGIFSQALFSKTRLLPALFIIGLIIGGSTYGTIVPQHTEFPESRNIILILVSGLLVGYGTRLGSGCTSGHGVCGISRFSVRSIIATITFMVSAVITVYLAKTI</sequence>
<comment type="caution">
    <text evidence="10">The sequence shown here is derived from an EMBL/GenBank/DDBJ whole genome shotgun (WGS) entry which is preliminary data.</text>
</comment>
<accession>A0ABT4JPA7</accession>
<feature type="transmembrane region" description="Helical" evidence="9">
    <location>
        <begin position="6"/>
        <end position="24"/>
    </location>
</feature>
<dbReference type="RefSeq" id="WP_269121884.1">
    <property type="nucleotide sequence ID" value="NZ_JAPUBN010000006.1"/>
</dbReference>
<dbReference type="PANTHER" id="PTHR30574:SF1">
    <property type="entry name" value="SULPHUR TRANSPORT DOMAIN-CONTAINING PROTEIN"/>
    <property type="match status" value="1"/>
</dbReference>
<evidence type="ECO:0000256" key="5">
    <source>
        <dbReference type="ARBA" id="ARBA00022692"/>
    </source>
</evidence>
<dbReference type="EMBL" id="JAPUBN010000006">
    <property type="protein sequence ID" value="MCZ2720189.1"/>
    <property type="molecule type" value="Genomic_DNA"/>
</dbReference>
<comment type="similarity">
    <text evidence="8">Belongs to the TsuA/YedE (TC 9.B.102) family.</text>
</comment>
<reference evidence="10" key="1">
    <citation type="submission" date="2022-12" db="EMBL/GenBank/DDBJ databases">
        <title>Marinomonas 15G1-11 sp. nov, isolated from marine algae.</title>
        <authorList>
            <person name="Butt M."/>
            <person name="Choi D.G."/>
            <person name="Kim J.M."/>
            <person name="Lee J.K."/>
            <person name="Baek J.H."/>
            <person name="Jeon C.O."/>
        </authorList>
    </citation>
    <scope>NUCLEOTIDE SEQUENCE</scope>
    <source>
        <strain evidence="10">15G1-11</strain>
    </source>
</reference>
<protein>
    <submittedName>
        <fullName evidence="10">YeeE/YedE family protein</fullName>
    </submittedName>
</protein>
<feature type="transmembrane region" description="Helical" evidence="9">
    <location>
        <begin position="109"/>
        <end position="131"/>
    </location>
</feature>
<keyword evidence="6 9" id="KW-1133">Transmembrane helix</keyword>
<keyword evidence="5 9" id="KW-0812">Transmembrane</keyword>
<evidence type="ECO:0000256" key="8">
    <source>
        <dbReference type="ARBA" id="ARBA00035655"/>
    </source>
</evidence>
<keyword evidence="7 9" id="KW-0472">Membrane</keyword>